<gene>
    <name evidence="2" type="ORF">A2995_00080</name>
</gene>
<dbReference type="Pfam" id="PF07963">
    <property type="entry name" value="N_methyl"/>
    <property type="match status" value="1"/>
</dbReference>
<dbReference type="EMBL" id="MFUP01000005">
    <property type="protein sequence ID" value="OGI88123.1"/>
    <property type="molecule type" value="Genomic_DNA"/>
</dbReference>
<keyword evidence="1" id="KW-0812">Transmembrane</keyword>
<feature type="transmembrane region" description="Helical" evidence="1">
    <location>
        <begin position="14"/>
        <end position="36"/>
    </location>
</feature>
<evidence type="ECO:0000313" key="3">
    <source>
        <dbReference type="Proteomes" id="UP000185809"/>
    </source>
</evidence>
<organism evidence="2 3">
    <name type="scientific">Candidatus Nomurabacteria bacterium RIFCSPLOWO2_01_FULL_33_24</name>
    <dbReference type="NCBI Taxonomy" id="1801765"/>
    <lineage>
        <taxon>Bacteria</taxon>
        <taxon>Candidatus Nomuraibacteriota</taxon>
    </lineage>
</organism>
<keyword evidence="1" id="KW-1133">Transmembrane helix</keyword>
<dbReference type="Proteomes" id="UP000185809">
    <property type="component" value="Unassembled WGS sequence"/>
</dbReference>
<protein>
    <recommendedName>
        <fullName evidence="4">Prepilin-type N-terminal cleavage/methylation domain-containing protein</fullName>
    </recommendedName>
</protein>
<reference evidence="2 3" key="1">
    <citation type="journal article" date="2016" name="Nat. Commun.">
        <title>Thousands of microbial genomes shed light on interconnected biogeochemical processes in an aquifer system.</title>
        <authorList>
            <person name="Anantharaman K."/>
            <person name="Brown C.T."/>
            <person name="Hug L.A."/>
            <person name="Sharon I."/>
            <person name="Castelle C.J."/>
            <person name="Probst A.J."/>
            <person name="Thomas B.C."/>
            <person name="Singh A."/>
            <person name="Wilkins M.J."/>
            <person name="Karaoz U."/>
            <person name="Brodie E.L."/>
            <person name="Williams K.H."/>
            <person name="Hubbard S.S."/>
            <person name="Banfield J.F."/>
        </authorList>
    </citation>
    <scope>NUCLEOTIDE SEQUENCE [LARGE SCALE GENOMIC DNA]</scope>
</reference>
<dbReference type="InterPro" id="IPR012902">
    <property type="entry name" value="N_methyl_site"/>
</dbReference>
<evidence type="ECO:0008006" key="4">
    <source>
        <dbReference type="Google" id="ProtNLM"/>
    </source>
</evidence>
<evidence type="ECO:0000256" key="1">
    <source>
        <dbReference type="SAM" id="Phobius"/>
    </source>
</evidence>
<sequence length="169" mass="19339">MKTQTNKGFSIIEIIIYLTIFSIMTVLIINSLFLTIRSFAEIRINRELAESGFVSMERITREIREAQGVNMTDSILSTNPGILKLNSLDQLGNPRIIEFYVDNLILKLKENNILAGSLIGENVEITNLIFELITTNQGEAIKTEMFLRSKKENNQIKNFYNTTILRGEY</sequence>
<name>A0A1F6X1Y9_9BACT</name>
<accession>A0A1F6X1Y9</accession>
<comment type="caution">
    <text evidence="2">The sequence shown here is derived from an EMBL/GenBank/DDBJ whole genome shotgun (WGS) entry which is preliminary data.</text>
</comment>
<dbReference type="AlphaFoldDB" id="A0A1F6X1Y9"/>
<proteinExistence type="predicted"/>
<keyword evidence="1" id="KW-0472">Membrane</keyword>
<evidence type="ECO:0000313" key="2">
    <source>
        <dbReference type="EMBL" id="OGI88123.1"/>
    </source>
</evidence>